<gene>
    <name evidence="2" type="ORF">PRZ01_05610</name>
</gene>
<evidence type="ECO:0000313" key="2">
    <source>
        <dbReference type="EMBL" id="MDC8784662.1"/>
    </source>
</evidence>
<dbReference type="InterPro" id="IPR014710">
    <property type="entry name" value="RmlC-like_jellyroll"/>
</dbReference>
<dbReference type="EMBL" id="JAQQXS010000004">
    <property type="protein sequence ID" value="MDC8784662.1"/>
    <property type="molecule type" value="Genomic_DNA"/>
</dbReference>
<dbReference type="Gene3D" id="2.60.120.10">
    <property type="entry name" value="Jelly Rolls"/>
    <property type="match status" value="1"/>
</dbReference>
<dbReference type="InterPro" id="IPR047142">
    <property type="entry name" value="OryJ/VirC-like"/>
</dbReference>
<reference evidence="2 3" key="1">
    <citation type="submission" date="2022-10" db="EMBL/GenBank/DDBJ databases">
        <title>paucibacter sp. hw8 Genome sequencing.</title>
        <authorList>
            <person name="Park S."/>
        </authorList>
    </citation>
    <scope>NUCLEOTIDE SEQUENCE [LARGE SCALE GENOMIC DNA]</scope>
    <source>
        <strain evidence="3">hw8</strain>
    </source>
</reference>
<dbReference type="Proteomes" id="UP001219862">
    <property type="component" value="Unassembled WGS sequence"/>
</dbReference>
<dbReference type="CDD" id="cd02231">
    <property type="entry name" value="cupin_BLL6423-like"/>
    <property type="match status" value="1"/>
</dbReference>
<dbReference type="InterPro" id="IPR011051">
    <property type="entry name" value="RmlC_Cupin_sf"/>
</dbReference>
<name>A0ABT5KP70_9BURK</name>
<comment type="caution">
    <text evidence="2">The sequence shown here is derived from an EMBL/GenBank/DDBJ whole genome shotgun (WGS) entry which is preliminary data.</text>
</comment>
<dbReference type="Pfam" id="PF07883">
    <property type="entry name" value="Cupin_2"/>
    <property type="match status" value="1"/>
</dbReference>
<evidence type="ECO:0000259" key="1">
    <source>
        <dbReference type="Pfam" id="PF07883"/>
    </source>
</evidence>
<dbReference type="PANTHER" id="PTHR36156">
    <property type="entry name" value="SLR2101 PROTEIN"/>
    <property type="match status" value="1"/>
</dbReference>
<organism evidence="2 3">
    <name type="scientific">Roseateles koreensis</name>
    <dbReference type="NCBI Taxonomy" id="2987526"/>
    <lineage>
        <taxon>Bacteria</taxon>
        <taxon>Pseudomonadati</taxon>
        <taxon>Pseudomonadota</taxon>
        <taxon>Betaproteobacteria</taxon>
        <taxon>Burkholderiales</taxon>
        <taxon>Sphaerotilaceae</taxon>
        <taxon>Roseateles</taxon>
    </lineage>
</organism>
<proteinExistence type="predicted"/>
<accession>A0ABT5KP70</accession>
<evidence type="ECO:0000313" key="3">
    <source>
        <dbReference type="Proteomes" id="UP001219862"/>
    </source>
</evidence>
<feature type="domain" description="Cupin type-2" evidence="1">
    <location>
        <begin position="119"/>
        <end position="176"/>
    </location>
</feature>
<dbReference type="SUPFAM" id="SSF51182">
    <property type="entry name" value="RmlC-like cupins"/>
    <property type="match status" value="1"/>
</dbReference>
<sequence>MRVLPPIQRVVTGHDGAGKAVVASHGPLPTVVEVKAIPGTVFHEVWSTTGSPVRVDNGRDPTLGELVLPPPANGTRIRFVDIPPDTADYLTHGAERMQDAFAQIGDVKASTVKADSPHPLMHRTESVDYGVVIDGEMTLILDDSEVLLKPGSVVVQRGTNHAWANRSGKVCRMLFVLVDGCYEPTIKNVLERAEHAPGCKPAPI</sequence>
<keyword evidence="3" id="KW-1185">Reference proteome</keyword>
<dbReference type="PANTHER" id="PTHR36156:SF2">
    <property type="entry name" value="CUPIN TYPE-2 DOMAIN-CONTAINING PROTEIN"/>
    <property type="match status" value="1"/>
</dbReference>
<dbReference type="RefSeq" id="WP_273595782.1">
    <property type="nucleotide sequence ID" value="NZ_JAQQXS010000004.1"/>
</dbReference>
<dbReference type="Gene3D" id="2.20.70.150">
    <property type="match status" value="1"/>
</dbReference>
<protein>
    <submittedName>
        <fullName evidence="2">Cupin domain-containing protein</fullName>
    </submittedName>
</protein>
<dbReference type="InterPro" id="IPR013096">
    <property type="entry name" value="Cupin_2"/>
</dbReference>